<dbReference type="InterPro" id="IPR015424">
    <property type="entry name" value="PyrdxlP-dep_Trfase"/>
</dbReference>
<dbReference type="RefSeq" id="WP_164130704.1">
    <property type="nucleotide sequence ID" value="NZ_JAAGOX010000022.1"/>
</dbReference>
<dbReference type="InterPro" id="IPR015422">
    <property type="entry name" value="PyrdxlP-dep_Trfase_small"/>
</dbReference>
<dbReference type="Gene3D" id="3.90.1150.10">
    <property type="entry name" value="Aspartate Aminotransferase, domain 1"/>
    <property type="match status" value="1"/>
</dbReference>
<accession>A0A6B2NTG8</accession>
<keyword evidence="3" id="KW-0808">Transferase</keyword>
<keyword evidence="3" id="KW-0032">Aminotransferase</keyword>
<dbReference type="Pfam" id="PF00266">
    <property type="entry name" value="Aminotran_5"/>
    <property type="match status" value="1"/>
</dbReference>
<name>A0A6B2NTG8_9RHOB</name>
<evidence type="ECO:0000313" key="3">
    <source>
        <dbReference type="EMBL" id="NDW46013.1"/>
    </source>
</evidence>
<keyword evidence="1" id="KW-0663">Pyridoxal phosphate</keyword>
<reference evidence="3" key="1">
    <citation type="submission" date="2020-02" db="EMBL/GenBank/DDBJ databases">
        <title>Delineation of the pyrene-degrading pathway in Roseobacter clade bacteria by genomic analysis.</title>
        <authorList>
            <person name="Zhou H."/>
            <person name="Wang H."/>
        </authorList>
    </citation>
    <scope>NUCLEOTIDE SEQUENCE</scope>
    <source>
        <strain evidence="3">PrR005</strain>
    </source>
</reference>
<dbReference type="AlphaFoldDB" id="A0A6B2NTG8"/>
<dbReference type="SUPFAM" id="SSF53383">
    <property type="entry name" value="PLP-dependent transferases"/>
    <property type="match status" value="1"/>
</dbReference>
<sequence>MTQITPALLTEIRSRFAQIDQCPVQGPRVFFENAGGALTLNSVVETSARYAAIPDNQGRDNPGSHELVRVINKAKDDMRVFMNAPGGQFFVGESGTELTFRLIMNACLGTEPGVVLGSTLEHPASRSACDRWARVAGQRHVLVAHDDATGTVTAEAYAAAVTPDTVVATIVHTSPVTGMGVDLEGIAAAIRAVAPEAYIIVDGIQHAAHGRIDLAAYGVDGYVISPYKMFSRHGYGLAWISDRLTKLPHNGLLNGPADNWEMGTRDTGSYATLTDVADYLDWLGAQVSDATDRRARFVAAGEAIHAQEKALTDAMIHGTGNLPGLKDMEKVHIIGGIDNPAREGLVSLWVEGVASAEVVAQLNAQGIRTHVRKADHYSGNILDPLGLDSCVRVSMCHYNSVHEVAQFLAAMKTIAA</sequence>
<dbReference type="PANTHER" id="PTHR43586">
    <property type="entry name" value="CYSTEINE DESULFURASE"/>
    <property type="match status" value="1"/>
</dbReference>
<evidence type="ECO:0000256" key="1">
    <source>
        <dbReference type="ARBA" id="ARBA00022898"/>
    </source>
</evidence>
<evidence type="ECO:0000259" key="2">
    <source>
        <dbReference type="Pfam" id="PF00266"/>
    </source>
</evidence>
<dbReference type="Gene3D" id="3.40.640.10">
    <property type="entry name" value="Type I PLP-dependent aspartate aminotransferase-like (Major domain)"/>
    <property type="match status" value="1"/>
</dbReference>
<feature type="domain" description="Aminotransferase class V" evidence="2">
    <location>
        <begin position="29"/>
        <end position="407"/>
    </location>
</feature>
<dbReference type="GO" id="GO:0008483">
    <property type="term" value="F:transaminase activity"/>
    <property type="evidence" value="ECO:0007669"/>
    <property type="project" value="UniProtKB-KW"/>
</dbReference>
<dbReference type="InterPro" id="IPR000192">
    <property type="entry name" value="Aminotrans_V_dom"/>
</dbReference>
<dbReference type="EMBL" id="JAAGOX010000022">
    <property type="protein sequence ID" value="NDW46013.1"/>
    <property type="molecule type" value="Genomic_DNA"/>
</dbReference>
<dbReference type="InterPro" id="IPR015421">
    <property type="entry name" value="PyrdxlP-dep_Trfase_major"/>
</dbReference>
<protein>
    <submittedName>
        <fullName evidence="3">Aminotransferase class V-fold PLP-dependent enzyme</fullName>
    </submittedName>
</protein>
<comment type="caution">
    <text evidence="3">The sequence shown here is derived from an EMBL/GenBank/DDBJ whole genome shotgun (WGS) entry which is preliminary data.</text>
</comment>
<gene>
    <name evidence="3" type="ORF">G0P99_13680</name>
</gene>
<dbReference type="PANTHER" id="PTHR43586:SF8">
    <property type="entry name" value="CYSTEINE DESULFURASE 1, CHLOROPLASTIC"/>
    <property type="match status" value="1"/>
</dbReference>
<proteinExistence type="predicted"/>
<organism evidence="3">
    <name type="scientific">Ruegeria sp. PrR005</name>
    <dbReference type="NCBI Taxonomy" id="2706882"/>
    <lineage>
        <taxon>Bacteria</taxon>
        <taxon>Pseudomonadati</taxon>
        <taxon>Pseudomonadota</taxon>
        <taxon>Alphaproteobacteria</taxon>
        <taxon>Rhodobacterales</taxon>
        <taxon>Roseobacteraceae</taxon>
        <taxon>Ruegeria</taxon>
    </lineage>
</organism>